<evidence type="ECO:0000256" key="5">
    <source>
        <dbReference type="ARBA" id="ARBA00022692"/>
    </source>
</evidence>
<feature type="transmembrane region" description="Helical" evidence="8">
    <location>
        <begin position="270"/>
        <end position="297"/>
    </location>
</feature>
<dbReference type="InterPro" id="IPR004688">
    <property type="entry name" value="Ni/Co_transpt"/>
</dbReference>
<evidence type="ECO:0000256" key="6">
    <source>
        <dbReference type="ARBA" id="ARBA00022989"/>
    </source>
</evidence>
<evidence type="ECO:0000256" key="2">
    <source>
        <dbReference type="ARBA" id="ARBA00010892"/>
    </source>
</evidence>
<dbReference type="GO" id="GO:0012505">
    <property type="term" value="C:endomembrane system"/>
    <property type="evidence" value="ECO:0007669"/>
    <property type="project" value="UniProtKB-SubCell"/>
</dbReference>
<dbReference type="InterPro" id="IPR011541">
    <property type="entry name" value="Ni/Co_transpt_high_affinity"/>
</dbReference>
<evidence type="ECO:0000256" key="8">
    <source>
        <dbReference type="RuleBase" id="RU362101"/>
    </source>
</evidence>
<dbReference type="RefSeq" id="WP_138326798.1">
    <property type="nucleotide sequence ID" value="NZ_VCDI01000005.1"/>
</dbReference>
<keyword evidence="5 8" id="KW-0812">Transmembrane</keyword>
<dbReference type="PANTHER" id="PTHR31611">
    <property type="entry name" value="HIGH-AFFINITY NICKEL TRANSPORT PROTEIN NIC1"/>
    <property type="match status" value="1"/>
</dbReference>
<keyword evidence="4" id="KW-0533">Nickel</keyword>
<evidence type="ECO:0000313" key="10">
    <source>
        <dbReference type="Proteomes" id="UP000305654"/>
    </source>
</evidence>
<dbReference type="Proteomes" id="UP000305654">
    <property type="component" value="Unassembled WGS sequence"/>
</dbReference>
<dbReference type="GO" id="GO:0005886">
    <property type="term" value="C:plasma membrane"/>
    <property type="evidence" value="ECO:0007669"/>
    <property type="project" value="UniProtKB-SubCell"/>
</dbReference>
<comment type="caution">
    <text evidence="9">The sequence shown here is derived from an EMBL/GenBank/DDBJ whole genome shotgun (WGS) entry which is preliminary data.</text>
</comment>
<evidence type="ECO:0000256" key="1">
    <source>
        <dbReference type="ARBA" id="ARBA00004127"/>
    </source>
</evidence>
<dbReference type="AlphaFoldDB" id="A0A5R9JBR8"/>
<evidence type="ECO:0000256" key="7">
    <source>
        <dbReference type="ARBA" id="ARBA00023136"/>
    </source>
</evidence>
<evidence type="ECO:0000256" key="3">
    <source>
        <dbReference type="ARBA" id="ARBA00022448"/>
    </source>
</evidence>
<organism evidence="9 10">
    <name type="scientific">Lichenicoccus roseus</name>
    <dbReference type="NCBI Taxonomy" id="2683649"/>
    <lineage>
        <taxon>Bacteria</taxon>
        <taxon>Pseudomonadati</taxon>
        <taxon>Pseudomonadota</taxon>
        <taxon>Alphaproteobacteria</taxon>
        <taxon>Acetobacterales</taxon>
        <taxon>Acetobacteraceae</taxon>
        <taxon>Lichenicoccus</taxon>
    </lineage>
</organism>
<keyword evidence="7 8" id="KW-0472">Membrane</keyword>
<feature type="transmembrane region" description="Helical" evidence="8">
    <location>
        <begin position="317"/>
        <end position="339"/>
    </location>
</feature>
<name>A0A5R9JBR8_9PROT</name>
<dbReference type="GO" id="GO:0015099">
    <property type="term" value="F:nickel cation transmembrane transporter activity"/>
    <property type="evidence" value="ECO:0007669"/>
    <property type="project" value="UniProtKB-UniRule"/>
</dbReference>
<comment type="similarity">
    <text evidence="2 8">Belongs to the NiCoT transporter (TC 2.A.52) family.</text>
</comment>
<sequence length="357" mass="38590">MLVVLRSIFRDEGTNVRGKVLGIYGLLLAFNAGSAAYALIAFRHHPVLLGTALLAYSFGLRHAVDADHIAAIDNVTRKLMQDGKRPVTTGFFFSIGHSTVLVIGTAMIAFTVMKIQSGFSAFNDVAGTVSTLVSGCFLLAMAVMNLAIARGVYRTWRHVRGGGAYDDDSFNILLNNRGLIARLLRPLFRLVDHSWQMLLVGFLFGLGFDTATEVSLLTVAATEAGHGLPVWSILAFPALFSAGMSLIDTTDGILMLGAYGWAFVKPIRKLYYNLTITVVSAIVGLLIGGIETLGLVGSELSLKGWFWDRMGDLNDNFSTLGYAIIGIFATSWLVSVIVYRVKRLDEVEVATPATAAD</sequence>
<dbReference type="Pfam" id="PF03824">
    <property type="entry name" value="NicO"/>
    <property type="match status" value="1"/>
</dbReference>
<keyword evidence="6 8" id="KW-1133">Transmembrane helix</keyword>
<accession>A0A5R9JBR8</accession>
<feature type="transmembrane region" description="Helical" evidence="8">
    <location>
        <begin position="87"/>
        <end position="113"/>
    </location>
</feature>
<evidence type="ECO:0000256" key="4">
    <source>
        <dbReference type="ARBA" id="ARBA00022596"/>
    </source>
</evidence>
<dbReference type="PANTHER" id="PTHR31611:SF0">
    <property type="entry name" value="HIGH-AFFINITY NICKEL TRANSPORT PROTEIN NIC1"/>
    <property type="match status" value="1"/>
</dbReference>
<dbReference type="NCBIfam" id="TIGR00802">
    <property type="entry name" value="nico"/>
    <property type="match status" value="1"/>
</dbReference>
<feature type="transmembrane region" description="Helical" evidence="8">
    <location>
        <begin position="125"/>
        <end position="148"/>
    </location>
</feature>
<reference evidence="9 10" key="1">
    <citation type="submission" date="2019-05" db="EMBL/GenBank/DDBJ databases">
        <authorList>
            <person name="Pankratov T."/>
            <person name="Grouzdev D."/>
        </authorList>
    </citation>
    <scope>NUCLEOTIDE SEQUENCE [LARGE SCALE GENOMIC DNA]</scope>
    <source>
        <strain evidence="9 10">KEBCLARHB70R</strain>
    </source>
</reference>
<evidence type="ECO:0000313" key="9">
    <source>
        <dbReference type="EMBL" id="TLU71728.1"/>
    </source>
</evidence>
<proteinExistence type="inferred from homology"/>
<feature type="transmembrane region" description="Helical" evidence="8">
    <location>
        <begin position="20"/>
        <end position="40"/>
    </location>
</feature>
<dbReference type="EMBL" id="VCDI01000005">
    <property type="protein sequence ID" value="TLU71728.1"/>
    <property type="molecule type" value="Genomic_DNA"/>
</dbReference>
<comment type="subcellular location">
    <subcellularLocation>
        <location evidence="8">Cell membrane</location>
        <topology evidence="8">Multi-pass membrane protein</topology>
    </subcellularLocation>
    <subcellularLocation>
        <location evidence="1">Endomembrane system</location>
        <topology evidence="1">Multi-pass membrane protein</topology>
    </subcellularLocation>
</comment>
<dbReference type="OrthoDB" id="9776706at2"/>
<keyword evidence="3 8" id="KW-0813">Transport</keyword>
<gene>
    <name evidence="9" type="ORF">FE263_14760</name>
</gene>
<keyword evidence="10" id="KW-1185">Reference proteome</keyword>
<protein>
    <recommendedName>
        <fullName evidence="8">Nickel/cobalt efflux system</fullName>
    </recommendedName>
</protein>